<evidence type="ECO:0000256" key="2">
    <source>
        <dbReference type="ARBA" id="ARBA00023235"/>
    </source>
</evidence>
<dbReference type="SUPFAM" id="SSF75445">
    <property type="entry name" value="D-ribose-5-phosphate isomerase (RpiA), lid domain"/>
    <property type="match status" value="1"/>
</dbReference>
<dbReference type="PANTHER" id="PTHR11934">
    <property type="entry name" value="RIBOSE-5-PHOSPHATE ISOMERASE"/>
    <property type="match status" value="1"/>
</dbReference>
<dbReference type="InterPro" id="IPR004788">
    <property type="entry name" value="Ribose5P_isomerase_type_A"/>
</dbReference>
<sequence>MAYICYMQINIAKKVAAEQAATYIKSGMTLGLGTGSTAYYAIMRIGEMVREGLSVKAVATSEESEELARAQGIPIIPFSEVDRIHIDIDGADEANAALQLIKGGGGALLREKIIAAASDQMIVIADESKVVAQLGKFPLPVEIIPFAYELTLRRLHQLHAAPALRKKGDQYFVTDNGNYIADCHYERIADPETLHAQLNDIPGVVENGLFIGMAHLLIIGKEDGTTREIRR</sequence>
<dbReference type="GO" id="GO:0009052">
    <property type="term" value="P:pentose-phosphate shunt, non-oxidative branch"/>
    <property type="evidence" value="ECO:0007669"/>
    <property type="project" value="UniProtKB-UniRule"/>
</dbReference>
<dbReference type="Gene3D" id="3.30.70.260">
    <property type="match status" value="1"/>
</dbReference>
<dbReference type="FunFam" id="3.40.50.1360:FF:000001">
    <property type="entry name" value="Ribose-5-phosphate isomerase A"/>
    <property type="match status" value="1"/>
</dbReference>
<dbReference type="Pfam" id="PF06026">
    <property type="entry name" value="Rib_5-P_isom_A"/>
    <property type="match status" value="1"/>
</dbReference>
<dbReference type="EC" id="5.3.1.6" evidence="3"/>
<evidence type="ECO:0000313" key="5">
    <source>
        <dbReference type="Proteomes" id="UP000184420"/>
    </source>
</evidence>
<reference evidence="4 5" key="1">
    <citation type="submission" date="2016-11" db="EMBL/GenBank/DDBJ databases">
        <authorList>
            <person name="Jaros S."/>
            <person name="Januszkiewicz K."/>
            <person name="Wedrychowicz H."/>
        </authorList>
    </citation>
    <scope>NUCLEOTIDE SEQUENCE [LARGE SCALE GENOMIC DNA]</scope>
    <source>
        <strain evidence="4 5">DSM 27406</strain>
    </source>
</reference>
<feature type="active site" description="Proton acceptor" evidence="3">
    <location>
        <position position="111"/>
    </location>
</feature>
<name>A0A1M7M254_9BACT</name>
<feature type="binding site" evidence="3">
    <location>
        <position position="129"/>
    </location>
    <ligand>
        <name>substrate</name>
    </ligand>
</feature>
<dbReference type="NCBIfam" id="TIGR00021">
    <property type="entry name" value="rpiA"/>
    <property type="match status" value="1"/>
</dbReference>
<comment type="pathway">
    <text evidence="3">Carbohydrate degradation; pentose phosphate pathway; D-ribose 5-phosphate from D-ribulose 5-phosphate (non-oxidative stage): step 1/1.</text>
</comment>
<dbReference type="InterPro" id="IPR037171">
    <property type="entry name" value="NagB/RpiA_transferase-like"/>
</dbReference>
<dbReference type="AlphaFoldDB" id="A0A1M7M254"/>
<feature type="binding site" evidence="3">
    <location>
        <begin position="34"/>
        <end position="37"/>
    </location>
    <ligand>
        <name>substrate</name>
    </ligand>
</feature>
<protein>
    <recommendedName>
        <fullName evidence="3">Ribose-5-phosphate isomerase A</fullName>
        <ecNumber evidence="3">5.3.1.6</ecNumber>
    </recommendedName>
    <alternativeName>
        <fullName evidence="3">Phosphoriboisomerase A</fullName>
        <shortName evidence="3">PRI</shortName>
    </alternativeName>
</protein>
<dbReference type="NCBIfam" id="NF001924">
    <property type="entry name" value="PRK00702.1"/>
    <property type="match status" value="1"/>
</dbReference>
<comment type="similarity">
    <text evidence="3">Belongs to the ribose 5-phosphate isomerase family.</text>
</comment>
<comment type="catalytic activity">
    <reaction evidence="1 3">
        <text>aldehydo-D-ribose 5-phosphate = D-ribulose 5-phosphate</text>
        <dbReference type="Rhea" id="RHEA:14657"/>
        <dbReference type="ChEBI" id="CHEBI:58121"/>
        <dbReference type="ChEBI" id="CHEBI:58273"/>
        <dbReference type="EC" id="5.3.1.6"/>
    </reaction>
</comment>
<comment type="function">
    <text evidence="3">Catalyzes the reversible conversion of ribose-5-phosphate to ribulose 5-phosphate.</text>
</comment>
<evidence type="ECO:0000313" key="4">
    <source>
        <dbReference type="EMBL" id="SHM84634.1"/>
    </source>
</evidence>
<dbReference type="EMBL" id="FRBL01000012">
    <property type="protein sequence ID" value="SHM84634.1"/>
    <property type="molecule type" value="Genomic_DNA"/>
</dbReference>
<keyword evidence="2 3" id="KW-0413">Isomerase</keyword>
<dbReference type="STRING" id="1419482.SAMN05444266_11224"/>
<keyword evidence="5" id="KW-1185">Reference proteome</keyword>
<dbReference type="InterPro" id="IPR020672">
    <property type="entry name" value="Ribose5P_isomerase_typA_subgr"/>
</dbReference>
<dbReference type="GO" id="GO:0006014">
    <property type="term" value="P:D-ribose metabolic process"/>
    <property type="evidence" value="ECO:0007669"/>
    <property type="project" value="TreeGrafter"/>
</dbReference>
<feature type="binding site" evidence="3">
    <location>
        <begin position="102"/>
        <end position="105"/>
    </location>
    <ligand>
        <name>substrate</name>
    </ligand>
</feature>
<gene>
    <name evidence="3" type="primary">rpiA</name>
    <name evidence="4" type="ORF">SAMN05444266_11224</name>
</gene>
<accession>A0A1M7M254</accession>
<evidence type="ECO:0000256" key="3">
    <source>
        <dbReference type="HAMAP-Rule" id="MF_00170"/>
    </source>
</evidence>
<dbReference type="GO" id="GO:0004751">
    <property type="term" value="F:ribose-5-phosphate isomerase activity"/>
    <property type="evidence" value="ECO:0007669"/>
    <property type="project" value="UniProtKB-UniRule"/>
</dbReference>
<dbReference type="SUPFAM" id="SSF100950">
    <property type="entry name" value="NagB/RpiA/CoA transferase-like"/>
    <property type="match status" value="1"/>
</dbReference>
<feature type="binding site" evidence="3">
    <location>
        <begin position="89"/>
        <end position="92"/>
    </location>
    <ligand>
        <name>substrate</name>
    </ligand>
</feature>
<proteinExistence type="inferred from homology"/>
<dbReference type="UniPathway" id="UPA00115">
    <property type="reaction ID" value="UER00412"/>
</dbReference>
<comment type="subunit">
    <text evidence="3">Homodimer.</text>
</comment>
<dbReference type="GO" id="GO:0005829">
    <property type="term" value="C:cytosol"/>
    <property type="evidence" value="ECO:0007669"/>
    <property type="project" value="TreeGrafter"/>
</dbReference>
<dbReference type="CDD" id="cd01398">
    <property type="entry name" value="RPI_A"/>
    <property type="match status" value="1"/>
</dbReference>
<dbReference type="PANTHER" id="PTHR11934:SF0">
    <property type="entry name" value="RIBOSE-5-PHOSPHATE ISOMERASE"/>
    <property type="match status" value="1"/>
</dbReference>
<dbReference type="Gene3D" id="3.40.50.1360">
    <property type="match status" value="1"/>
</dbReference>
<dbReference type="HAMAP" id="MF_00170">
    <property type="entry name" value="Rib_5P_isom_A"/>
    <property type="match status" value="1"/>
</dbReference>
<dbReference type="Proteomes" id="UP000184420">
    <property type="component" value="Unassembled WGS sequence"/>
</dbReference>
<evidence type="ECO:0000256" key="1">
    <source>
        <dbReference type="ARBA" id="ARBA00001713"/>
    </source>
</evidence>
<organism evidence="4 5">
    <name type="scientific">Chitinophaga jiangningensis</name>
    <dbReference type="NCBI Taxonomy" id="1419482"/>
    <lineage>
        <taxon>Bacteria</taxon>
        <taxon>Pseudomonadati</taxon>
        <taxon>Bacteroidota</taxon>
        <taxon>Chitinophagia</taxon>
        <taxon>Chitinophagales</taxon>
        <taxon>Chitinophagaceae</taxon>
        <taxon>Chitinophaga</taxon>
    </lineage>
</organism>